<keyword evidence="7" id="KW-1185">Reference proteome</keyword>
<dbReference type="GO" id="GO:1902358">
    <property type="term" value="P:sulfate transmembrane transport"/>
    <property type="evidence" value="ECO:0007669"/>
    <property type="project" value="InterPro"/>
</dbReference>
<dbReference type="PROSITE" id="PS51257">
    <property type="entry name" value="PROKAR_LIPOPROTEIN"/>
    <property type="match status" value="1"/>
</dbReference>
<feature type="compositionally biased region" description="Low complexity" evidence="5">
    <location>
        <begin position="24"/>
        <end position="38"/>
    </location>
</feature>
<name>A0A2V0PDQ0_9CHLO</name>
<keyword evidence="2" id="KW-0813">Transport</keyword>
<dbReference type="InParanoid" id="A0A2V0PDQ0"/>
<feature type="compositionally biased region" description="Gly residues" evidence="5">
    <location>
        <begin position="113"/>
        <end position="125"/>
    </location>
</feature>
<dbReference type="Gene3D" id="3.40.190.10">
    <property type="entry name" value="Periplasmic binding protein-like II"/>
    <property type="match status" value="1"/>
</dbReference>
<sequence>MPPLRGAGAADGALQSSAAGGCDGQQQLQPARRAAGPARARRRQPGEEPRRWWQRPQQQQQQQQASPTRLPRWLFGLGLAAAHQTGAAASAAAALARPAAAAGGGPPPPAAAGQGGGGGGGGGAGAQPLAAVAAAPEPVVLTVASFAVTKMAYVRLTKAFREDYLRATGVDVRFRLTFTGSGVQVDKVLDAKPAAARQAAHEFARFCFTPPAQVEFGRVGFRPNPKLCREQPEHLAGQRSVKLWNVEDALGGWSAAQKKFFDAGQILDRIQSEVGARRMARGKAGAAVLRHAAA</sequence>
<proteinExistence type="predicted"/>
<evidence type="ECO:0000256" key="5">
    <source>
        <dbReference type="SAM" id="MobiDB-lite"/>
    </source>
</evidence>
<dbReference type="Proteomes" id="UP000247498">
    <property type="component" value="Unassembled WGS sequence"/>
</dbReference>
<protein>
    <submittedName>
        <fullName evidence="6">Uncharacterized protein</fullName>
    </submittedName>
</protein>
<dbReference type="GO" id="GO:0140104">
    <property type="term" value="F:molecular carrier activity"/>
    <property type="evidence" value="ECO:0007669"/>
    <property type="project" value="InterPro"/>
</dbReference>
<dbReference type="EMBL" id="BDRX01000073">
    <property type="protein sequence ID" value="GBF96023.1"/>
    <property type="molecule type" value="Genomic_DNA"/>
</dbReference>
<feature type="region of interest" description="Disordered" evidence="5">
    <location>
        <begin position="99"/>
        <end position="126"/>
    </location>
</feature>
<feature type="compositionally biased region" description="Low complexity" evidence="5">
    <location>
        <begin position="54"/>
        <end position="64"/>
    </location>
</feature>
<reference evidence="6 7" key="1">
    <citation type="journal article" date="2018" name="Sci. Rep.">
        <title>Raphidocelis subcapitata (=Pseudokirchneriella subcapitata) provides an insight into genome evolution and environmental adaptations in the Sphaeropleales.</title>
        <authorList>
            <person name="Suzuki S."/>
            <person name="Yamaguchi H."/>
            <person name="Nakajima N."/>
            <person name="Kawachi M."/>
        </authorList>
    </citation>
    <scope>NUCLEOTIDE SEQUENCE [LARGE SCALE GENOMIC DNA]</scope>
    <source>
        <strain evidence="6 7">NIES-35</strain>
    </source>
</reference>
<evidence type="ECO:0000256" key="3">
    <source>
        <dbReference type="ARBA" id="ARBA00022729"/>
    </source>
</evidence>
<organism evidence="6 7">
    <name type="scientific">Raphidocelis subcapitata</name>
    <dbReference type="NCBI Taxonomy" id="307507"/>
    <lineage>
        <taxon>Eukaryota</taxon>
        <taxon>Viridiplantae</taxon>
        <taxon>Chlorophyta</taxon>
        <taxon>core chlorophytes</taxon>
        <taxon>Chlorophyceae</taxon>
        <taxon>CS clade</taxon>
        <taxon>Sphaeropleales</taxon>
        <taxon>Selenastraceae</taxon>
        <taxon>Raphidocelis</taxon>
    </lineage>
</organism>
<comment type="caution">
    <text evidence="6">The sequence shown here is derived from an EMBL/GenBank/DDBJ whole genome shotgun (WGS) entry which is preliminary data.</text>
</comment>
<evidence type="ECO:0000313" key="7">
    <source>
        <dbReference type="Proteomes" id="UP000247498"/>
    </source>
</evidence>
<evidence type="ECO:0000256" key="1">
    <source>
        <dbReference type="ARBA" id="ARBA00004418"/>
    </source>
</evidence>
<evidence type="ECO:0000256" key="2">
    <source>
        <dbReference type="ARBA" id="ARBA00022448"/>
    </source>
</evidence>
<dbReference type="AlphaFoldDB" id="A0A2V0PDQ0"/>
<dbReference type="InterPro" id="IPR005669">
    <property type="entry name" value="Thiosulph/SO4-bd"/>
</dbReference>
<dbReference type="PANTHER" id="PTHR30368">
    <property type="entry name" value="SULFATE-BINDING PROTEIN"/>
    <property type="match status" value="1"/>
</dbReference>
<evidence type="ECO:0000313" key="6">
    <source>
        <dbReference type="EMBL" id="GBF96023.1"/>
    </source>
</evidence>
<dbReference type="OrthoDB" id="1778at2759"/>
<dbReference type="STRING" id="307507.A0A2V0PDQ0"/>
<keyword evidence="3" id="KW-0732">Signal</keyword>
<dbReference type="SUPFAM" id="SSF53850">
    <property type="entry name" value="Periplasmic binding protein-like II"/>
    <property type="match status" value="1"/>
</dbReference>
<keyword evidence="4" id="KW-0574">Periplasm</keyword>
<evidence type="ECO:0000256" key="4">
    <source>
        <dbReference type="ARBA" id="ARBA00022764"/>
    </source>
</evidence>
<feature type="region of interest" description="Disordered" evidence="5">
    <location>
        <begin position="1"/>
        <end position="67"/>
    </location>
</feature>
<comment type="subcellular location">
    <subcellularLocation>
        <location evidence="1">Periplasm</location>
    </subcellularLocation>
</comment>
<gene>
    <name evidence="6" type="ORF">Rsub_08838</name>
</gene>
<accession>A0A2V0PDQ0</accession>
<dbReference type="PANTHER" id="PTHR30368:SF2">
    <property type="entry name" value="SULFATE-BINDING PROTEIN"/>
    <property type="match status" value="1"/>
</dbReference>